<evidence type="ECO:0000256" key="1">
    <source>
        <dbReference type="SAM" id="Phobius"/>
    </source>
</evidence>
<sequence length="86" mass="9007">MIKAIGIILLMIGAVGFFFAGETTIAVLLALAALVLAFVVGKPILGNPAGISKLRKDVTPQDIKNYRSEHPGTSVSEAIQACAKQK</sequence>
<keyword evidence="1" id="KW-0812">Transmembrane</keyword>
<proteinExistence type="predicted"/>
<name>A0A2N6PIV7_9MICO</name>
<feature type="transmembrane region" description="Helical" evidence="1">
    <location>
        <begin position="26"/>
        <end position="45"/>
    </location>
</feature>
<gene>
    <name evidence="2" type="ORF">CJ198_04660</name>
</gene>
<keyword evidence="1" id="KW-0472">Membrane</keyword>
<keyword evidence="1" id="KW-1133">Transmembrane helix</keyword>
<evidence type="ECO:0000313" key="3">
    <source>
        <dbReference type="Proteomes" id="UP000235703"/>
    </source>
</evidence>
<dbReference type="Proteomes" id="UP000235703">
    <property type="component" value="Unassembled WGS sequence"/>
</dbReference>
<dbReference type="AlphaFoldDB" id="A0A2N6PIV7"/>
<accession>A0A2N6PIV7</accession>
<protein>
    <submittedName>
        <fullName evidence="2">Uncharacterized protein</fullName>
    </submittedName>
</protein>
<reference evidence="2 3" key="1">
    <citation type="submission" date="2017-09" db="EMBL/GenBank/DDBJ databases">
        <title>Bacterial strain isolated from the female urinary microbiota.</title>
        <authorList>
            <person name="Thomas-White K."/>
            <person name="Kumar N."/>
            <person name="Forster S."/>
            <person name="Putonti C."/>
            <person name="Lawley T."/>
            <person name="Wolfe A.J."/>
        </authorList>
    </citation>
    <scope>NUCLEOTIDE SEQUENCE [LARGE SCALE GENOMIC DNA]</scope>
    <source>
        <strain evidence="2 3">UMB0680</strain>
    </source>
</reference>
<organism evidence="2 3">
    <name type="scientific">Brevibacterium luteolum</name>
    <dbReference type="NCBI Taxonomy" id="199591"/>
    <lineage>
        <taxon>Bacteria</taxon>
        <taxon>Bacillati</taxon>
        <taxon>Actinomycetota</taxon>
        <taxon>Actinomycetes</taxon>
        <taxon>Micrococcales</taxon>
        <taxon>Brevibacteriaceae</taxon>
        <taxon>Brevibacterium</taxon>
    </lineage>
</organism>
<evidence type="ECO:0000313" key="2">
    <source>
        <dbReference type="EMBL" id="PMB98621.1"/>
    </source>
</evidence>
<dbReference type="OrthoDB" id="5023231at2"/>
<dbReference type="RefSeq" id="WP_102161258.1">
    <property type="nucleotide sequence ID" value="NZ_JALXRF010000036.1"/>
</dbReference>
<comment type="caution">
    <text evidence="2">The sequence shown here is derived from an EMBL/GenBank/DDBJ whole genome shotgun (WGS) entry which is preliminary data.</text>
</comment>
<keyword evidence="3" id="KW-1185">Reference proteome</keyword>
<dbReference type="EMBL" id="PNFZ01000002">
    <property type="protein sequence ID" value="PMB98621.1"/>
    <property type="molecule type" value="Genomic_DNA"/>
</dbReference>